<evidence type="ECO:0000256" key="1">
    <source>
        <dbReference type="SAM" id="Phobius"/>
    </source>
</evidence>
<organism evidence="2 3">
    <name type="scientific">Tropicimonas aquimaris</name>
    <dbReference type="NCBI Taxonomy" id="914152"/>
    <lineage>
        <taxon>Bacteria</taxon>
        <taxon>Pseudomonadati</taxon>
        <taxon>Pseudomonadota</taxon>
        <taxon>Alphaproteobacteria</taxon>
        <taxon>Rhodobacterales</taxon>
        <taxon>Roseobacteraceae</taxon>
        <taxon>Tropicimonas</taxon>
    </lineage>
</organism>
<feature type="transmembrane region" description="Helical" evidence="1">
    <location>
        <begin position="42"/>
        <end position="62"/>
    </location>
</feature>
<sequence length="160" mass="16595">MVASFVLSLLAGFLTSRAEPLLVAVVRRLGGGDVALAGVDLRVLGFGLMLLIAATLVALLGADSSAWLAVSGGLLGYFGRDLYAFARDPHGAAGAAEDDWDGELAQQGERRTLVDAASGGPDAVDARDDEAAAEVTLRAVKEAMEAEPSQEGDEHKETDR</sequence>
<keyword evidence="1" id="KW-0812">Transmembrane</keyword>
<reference evidence="3" key="1">
    <citation type="journal article" date="2019" name="Int. J. Syst. Evol. Microbiol.">
        <title>The Global Catalogue of Microorganisms (GCM) 10K type strain sequencing project: providing services to taxonomists for standard genome sequencing and annotation.</title>
        <authorList>
            <consortium name="The Broad Institute Genomics Platform"/>
            <consortium name="The Broad Institute Genome Sequencing Center for Infectious Disease"/>
            <person name="Wu L."/>
            <person name="Ma J."/>
        </authorList>
    </citation>
    <scope>NUCLEOTIDE SEQUENCE [LARGE SCALE GENOMIC DNA]</scope>
    <source>
        <strain evidence="3">CCUG 60524</strain>
    </source>
</reference>
<proteinExistence type="predicted"/>
<accession>A0ABW3IPE8</accession>
<dbReference type="Proteomes" id="UP001597108">
    <property type="component" value="Unassembled WGS sequence"/>
</dbReference>
<keyword evidence="3" id="KW-1185">Reference proteome</keyword>
<comment type="caution">
    <text evidence="2">The sequence shown here is derived from an EMBL/GenBank/DDBJ whole genome shotgun (WGS) entry which is preliminary data.</text>
</comment>
<gene>
    <name evidence="2" type="ORF">ACFQ2S_06150</name>
</gene>
<protein>
    <submittedName>
        <fullName evidence="2">Uncharacterized protein</fullName>
    </submittedName>
</protein>
<evidence type="ECO:0000313" key="2">
    <source>
        <dbReference type="EMBL" id="MFD0979233.1"/>
    </source>
</evidence>
<dbReference type="EMBL" id="JBHTJT010000007">
    <property type="protein sequence ID" value="MFD0979233.1"/>
    <property type="molecule type" value="Genomic_DNA"/>
</dbReference>
<evidence type="ECO:0000313" key="3">
    <source>
        <dbReference type="Proteomes" id="UP001597108"/>
    </source>
</evidence>
<keyword evidence="1" id="KW-0472">Membrane</keyword>
<keyword evidence="1" id="KW-1133">Transmembrane helix</keyword>
<name>A0ABW3IPE8_9RHOB</name>
<dbReference type="RefSeq" id="WP_386073568.1">
    <property type="nucleotide sequence ID" value="NZ_JBHTJT010000007.1"/>
</dbReference>